<keyword evidence="3" id="KW-1185">Reference proteome</keyword>
<proteinExistence type="predicted"/>
<keyword evidence="1" id="KW-1133">Transmembrane helix</keyword>
<evidence type="ECO:0000256" key="1">
    <source>
        <dbReference type="SAM" id="Phobius"/>
    </source>
</evidence>
<gene>
    <name evidence="2" type="ordered locus">HRM2_02930</name>
</gene>
<evidence type="ECO:0000313" key="2">
    <source>
        <dbReference type="EMBL" id="ACN13415.1"/>
    </source>
</evidence>
<organism evidence="2 3">
    <name type="scientific">Desulforapulum autotrophicum (strain ATCC 43914 / DSM 3382 / VKM B-1955 / HRM2)</name>
    <name type="common">Desulfobacterium autotrophicum</name>
    <dbReference type="NCBI Taxonomy" id="177437"/>
    <lineage>
        <taxon>Bacteria</taxon>
        <taxon>Pseudomonadati</taxon>
        <taxon>Thermodesulfobacteriota</taxon>
        <taxon>Desulfobacteria</taxon>
        <taxon>Desulfobacterales</taxon>
        <taxon>Desulfobacteraceae</taxon>
        <taxon>Desulforapulum</taxon>
    </lineage>
</organism>
<dbReference type="KEGG" id="dat:HRM2_02930"/>
<accession>C0QFL9</accession>
<dbReference type="eggNOG" id="ENOG5032TRC">
    <property type="taxonomic scope" value="Bacteria"/>
</dbReference>
<evidence type="ECO:0000313" key="3">
    <source>
        <dbReference type="Proteomes" id="UP000000442"/>
    </source>
</evidence>
<dbReference type="AlphaFoldDB" id="C0QFL9"/>
<dbReference type="STRING" id="177437.HRM2_02930"/>
<name>C0QFL9_DESAH</name>
<sequence length="160" mass="17665">MVHGGLNVLKRAFPAITPLAFLVAVLLLVPWDLWAANSIRTHIRVIHASTGPAHLDPGLRDVGPELASVFKYASYRLINERTMNLSPGKQGRVSLPGARVLEVVPLGLKGKRIKYKVEIFKHGSPVFTTEILLRNRSSITIGGPEFEKGYLLFNIFGEIN</sequence>
<keyword evidence="1" id="KW-0472">Membrane</keyword>
<keyword evidence="1" id="KW-0812">Transmembrane</keyword>
<dbReference type="Proteomes" id="UP000000442">
    <property type="component" value="Chromosome"/>
</dbReference>
<protein>
    <submittedName>
        <fullName evidence="2">Uncharacterized protein</fullName>
    </submittedName>
</protein>
<dbReference type="HOGENOM" id="CLU_134934_0_0_7"/>
<dbReference type="EMBL" id="CP001087">
    <property type="protein sequence ID" value="ACN13415.1"/>
    <property type="molecule type" value="Genomic_DNA"/>
</dbReference>
<reference evidence="2 3" key="1">
    <citation type="journal article" date="2009" name="Environ. Microbiol.">
        <title>Genome sequence of Desulfobacterium autotrophicum HRM2, a marine sulfate reducer oxidizing organic carbon completely to carbon dioxide.</title>
        <authorList>
            <person name="Strittmatter A.W."/>
            <person name="Liesegang H."/>
            <person name="Rabus R."/>
            <person name="Decker I."/>
            <person name="Amann J."/>
            <person name="Andres S."/>
            <person name="Henne A."/>
            <person name="Fricke W.F."/>
            <person name="Martinez-Arias R."/>
            <person name="Bartels D."/>
            <person name="Goesmann A."/>
            <person name="Krause L."/>
            <person name="Puehler A."/>
            <person name="Klenk H.P."/>
            <person name="Richter M."/>
            <person name="Schuler M."/>
            <person name="Gloeckner F.O."/>
            <person name="Meyerdierks A."/>
            <person name="Gottschalk G."/>
            <person name="Amann R."/>
        </authorList>
    </citation>
    <scope>NUCLEOTIDE SEQUENCE [LARGE SCALE GENOMIC DNA]</scope>
    <source>
        <strain evidence="3">ATCC 43914 / DSM 3382 / HRM2</strain>
    </source>
</reference>
<feature type="transmembrane region" description="Helical" evidence="1">
    <location>
        <begin position="12"/>
        <end position="34"/>
    </location>
</feature>